<name>A0ABP3GN60_9ACTN</name>
<gene>
    <name evidence="2" type="ORF">GCM10010151_41790</name>
</gene>
<feature type="domain" description="IstB-like ATP-binding" evidence="1">
    <location>
        <begin position="55"/>
        <end position="160"/>
    </location>
</feature>
<evidence type="ECO:0000313" key="2">
    <source>
        <dbReference type="EMBL" id="GAA0347723.1"/>
    </source>
</evidence>
<comment type="caution">
    <text evidence="2">The sequence shown here is derived from an EMBL/GenBank/DDBJ whole genome shotgun (WGS) entry which is preliminary data.</text>
</comment>
<dbReference type="EMBL" id="BAAABM010000037">
    <property type="protein sequence ID" value="GAA0347723.1"/>
    <property type="molecule type" value="Genomic_DNA"/>
</dbReference>
<sequence>MTLSEQGEPSSEIYQQWLAEDRERRLKLFYDTRPAAFADKGRLDPRVHEWLEAFIVGRARTLLLGGPTGVGKSWTAWKSIETLVHNGWRGVWSLVTGYRLSRLIAPPVDDEELDRLARVDLLVIDDLGSAPVTDWTGSHLGGLVDERWSHRRPSILTTNVQQIGGLVGPRAASRLADGMTAVVLDGPDRRRAAQ</sequence>
<protein>
    <recommendedName>
        <fullName evidence="1">IstB-like ATP-binding domain-containing protein</fullName>
    </recommendedName>
</protein>
<evidence type="ECO:0000259" key="1">
    <source>
        <dbReference type="Pfam" id="PF01695"/>
    </source>
</evidence>
<dbReference type="SUPFAM" id="SSF52540">
    <property type="entry name" value="P-loop containing nucleoside triphosphate hydrolases"/>
    <property type="match status" value="1"/>
</dbReference>
<evidence type="ECO:0000313" key="3">
    <source>
        <dbReference type="Proteomes" id="UP001501822"/>
    </source>
</evidence>
<dbReference type="RefSeq" id="WP_252801276.1">
    <property type="nucleotide sequence ID" value="NZ_BAAABM010000037.1"/>
</dbReference>
<dbReference type="Gene3D" id="3.40.50.300">
    <property type="entry name" value="P-loop containing nucleotide triphosphate hydrolases"/>
    <property type="match status" value="1"/>
</dbReference>
<keyword evidence="3" id="KW-1185">Reference proteome</keyword>
<organism evidence="2 3">
    <name type="scientific">Actinoallomurus spadix</name>
    <dbReference type="NCBI Taxonomy" id="79912"/>
    <lineage>
        <taxon>Bacteria</taxon>
        <taxon>Bacillati</taxon>
        <taxon>Actinomycetota</taxon>
        <taxon>Actinomycetes</taxon>
        <taxon>Streptosporangiales</taxon>
        <taxon>Thermomonosporaceae</taxon>
        <taxon>Actinoallomurus</taxon>
    </lineage>
</organism>
<proteinExistence type="predicted"/>
<reference evidence="3" key="1">
    <citation type="journal article" date="2019" name="Int. J. Syst. Evol. Microbiol.">
        <title>The Global Catalogue of Microorganisms (GCM) 10K type strain sequencing project: providing services to taxonomists for standard genome sequencing and annotation.</title>
        <authorList>
            <consortium name="The Broad Institute Genomics Platform"/>
            <consortium name="The Broad Institute Genome Sequencing Center for Infectious Disease"/>
            <person name="Wu L."/>
            <person name="Ma J."/>
        </authorList>
    </citation>
    <scope>NUCLEOTIDE SEQUENCE [LARGE SCALE GENOMIC DNA]</scope>
    <source>
        <strain evidence="3">JCM 3146</strain>
    </source>
</reference>
<accession>A0ABP3GN60</accession>
<dbReference type="InterPro" id="IPR027417">
    <property type="entry name" value="P-loop_NTPase"/>
</dbReference>
<dbReference type="Proteomes" id="UP001501822">
    <property type="component" value="Unassembled WGS sequence"/>
</dbReference>
<dbReference type="Pfam" id="PF01695">
    <property type="entry name" value="IstB_IS21"/>
    <property type="match status" value="1"/>
</dbReference>
<dbReference type="InterPro" id="IPR002611">
    <property type="entry name" value="IstB_ATP-bd"/>
</dbReference>